<proteinExistence type="predicted"/>
<evidence type="ECO:0000313" key="3">
    <source>
        <dbReference type="Proteomes" id="UP000008177"/>
    </source>
</evidence>
<dbReference type="EMBL" id="FQ790346">
    <property type="protein sequence ID" value="CCD53136.1"/>
    <property type="molecule type" value="Genomic_DNA"/>
</dbReference>
<dbReference type="HOGENOM" id="CLU_2359465_0_0_1"/>
<evidence type="ECO:0000256" key="1">
    <source>
        <dbReference type="SAM" id="MobiDB-lite"/>
    </source>
</evidence>
<dbReference type="InParanoid" id="G2YND8"/>
<dbReference type="Proteomes" id="UP000008177">
    <property type="component" value="Unplaced contigs"/>
</dbReference>
<dbReference type="AlphaFoldDB" id="G2YND8"/>
<evidence type="ECO:0000313" key="2">
    <source>
        <dbReference type="EMBL" id="CCD53136.1"/>
    </source>
</evidence>
<organism evidence="2 3">
    <name type="scientific">Botryotinia fuckeliana (strain T4)</name>
    <name type="common">Noble rot fungus</name>
    <name type="synonym">Botrytis cinerea</name>
    <dbReference type="NCBI Taxonomy" id="999810"/>
    <lineage>
        <taxon>Eukaryota</taxon>
        <taxon>Fungi</taxon>
        <taxon>Dikarya</taxon>
        <taxon>Ascomycota</taxon>
        <taxon>Pezizomycotina</taxon>
        <taxon>Leotiomycetes</taxon>
        <taxon>Helotiales</taxon>
        <taxon>Sclerotiniaceae</taxon>
        <taxon>Botrytis</taxon>
    </lineage>
</organism>
<accession>G2YND8</accession>
<gene>
    <name evidence="2" type="ORF">BofuT4_uP121550.1</name>
</gene>
<sequence>MFESSQVTKAPFHVEKPSAQTKRGRALAGPNSHVLQYNIDESHVVIQNGKYFNFPYIVVNGSFLDVIDDIWVFQLNSMRPHCSNYISFNNLNVLAV</sequence>
<protein>
    <submittedName>
        <fullName evidence="2">Uncharacterized protein</fullName>
    </submittedName>
</protein>
<feature type="region of interest" description="Disordered" evidence="1">
    <location>
        <begin position="1"/>
        <end position="27"/>
    </location>
</feature>
<reference evidence="3" key="1">
    <citation type="journal article" date="2011" name="PLoS Genet.">
        <title>Genomic analysis of the necrotrophic fungal pathogens Sclerotinia sclerotiorum and Botrytis cinerea.</title>
        <authorList>
            <person name="Amselem J."/>
            <person name="Cuomo C.A."/>
            <person name="van Kan J.A."/>
            <person name="Viaud M."/>
            <person name="Benito E.P."/>
            <person name="Couloux A."/>
            <person name="Coutinho P.M."/>
            <person name="de Vries R.P."/>
            <person name="Dyer P.S."/>
            <person name="Fillinger S."/>
            <person name="Fournier E."/>
            <person name="Gout L."/>
            <person name="Hahn M."/>
            <person name="Kohn L."/>
            <person name="Lapalu N."/>
            <person name="Plummer K.M."/>
            <person name="Pradier J.M."/>
            <person name="Quevillon E."/>
            <person name="Sharon A."/>
            <person name="Simon A."/>
            <person name="ten Have A."/>
            <person name="Tudzynski B."/>
            <person name="Tudzynski P."/>
            <person name="Wincker P."/>
            <person name="Andrew M."/>
            <person name="Anthouard V."/>
            <person name="Beever R.E."/>
            <person name="Beffa R."/>
            <person name="Benoit I."/>
            <person name="Bouzid O."/>
            <person name="Brault B."/>
            <person name="Chen Z."/>
            <person name="Choquer M."/>
            <person name="Collemare J."/>
            <person name="Cotton P."/>
            <person name="Danchin E.G."/>
            <person name="Da Silva C."/>
            <person name="Gautier A."/>
            <person name="Giraud C."/>
            <person name="Giraud T."/>
            <person name="Gonzalez C."/>
            <person name="Grossetete S."/>
            <person name="Guldener U."/>
            <person name="Henrissat B."/>
            <person name="Howlett B.J."/>
            <person name="Kodira C."/>
            <person name="Kretschmer M."/>
            <person name="Lappartient A."/>
            <person name="Leroch M."/>
            <person name="Levis C."/>
            <person name="Mauceli E."/>
            <person name="Neuveglise C."/>
            <person name="Oeser B."/>
            <person name="Pearson M."/>
            <person name="Poulain J."/>
            <person name="Poussereau N."/>
            <person name="Quesneville H."/>
            <person name="Rascle C."/>
            <person name="Schumacher J."/>
            <person name="Segurens B."/>
            <person name="Sexton A."/>
            <person name="Silva E."/>
            <person name="Sirven C."/>
            <person name="Soanes D.M."/>
            <person name="Talbot N.J."/>
            <person name="Templeton M."/>
            <person name="Yandava C."/>
            <person name="Yarden O."/>
            <person name="Zeng Q."/>
            <person name="Rollins J.A."/>
            <person name="Lebrun M.H."/>
            <person name="Dickman M."/>
        </authorList>
    </citation>
    <scope>NUCLEOTIDE SEQUENCE [LARGE SCALE GENOMIC DNA]</scope>
    <source>
        <strain evidence="3">T4</strain>
    </source>
</reference>
<name>G2YND8_BOTF4</name>